<reference evidence="1 2" key="1">
    <citation type="submission" date="2015-03" db="EMBL/GenBank/DDBJ databases">
        <title>Draft Genome Sequence of Burkholderia andropogonis type strain ICMP2807, isolated from Sorghum bicolor.</title>
        <authorList>
            <person name="Lopes-Santos L."/>
            <person name="Castro D.B."/>
            <person name="Ottoboni L.M."/>
            <person name="Park D."/>
            <person name="Weirc B.S."/>
            <person name="Destefano S.A."/>
        </authorList>
    </citation>
    <scope>NUCLEOTIDE SEQUENCE [LARGE SCALE GENOMIC DNA]</scope>
    <source>
        <strain evidence="1 2">ICMP2807</strain>
    </source>
</reference>
<evidence type="ECO:0000313" key="1">
    <source>
        <dbReference type="EMBL" id="KKB62415.1"/>
    </source>
</evidence>
<keyword evidence="2" id="KW-1185">Reference proteome</keyword>
<dbReference type="EMBL" id="LAQU01000020">
    <property type="protein sequence ID" value="KKB62415.1"/>
    <property type="molecule type" value="Genomic_DNA"/>
</dbReference>
<gene>
    <name evidence="1" type="ORF">WM40_17405</name>
</gene>
<protein>
    <submittedName>
        <fullName evidence="1">Uncharacterized protein</fullName>
    </submittedName>
</protein>
<organism evidence="1 2">
    <name type="scientific">Robbsia andropogonis</name>
    <dbReference type="NCBI Taxonomy" id="28092"/>
    <lineage>
        <taxon>Bacteria</taxon>
        <taxon>Pseudomonadati</taxon>
        <taxon>Pseudomonadota</taxon>
        <taxon>Betaproteobacteria</taxon>
        <taxon>Burkholderiales</taxon>
        <taxon>Burkholderiaceae</taxon>
        <taxon>Robbsia</taxon>
    </lineage>
</organism>
<dbReference type="RefSeq" id="WP_046153504.1">
    <property type="nucleotide sequence ID" value="NZ_CADFGU010000013.1"/>
</dbReference>
<sequence>MEAMQLRAGTLMPNTETPVGEGINAATRAIIIVDGVQYAAIVKRIPLNAIIAECFSGMLFRAWNLPSPEPILLRHGSDLLYASMDAGYPNLKQRLGWSDDLPADQKEILAKICASIVCGWEDIPTAMAADEVIANADRNLGNFLWDGIDHSYIDHERSMGLYPQNVNLIAEFSKLLGLAEDMERKGVAAAFALDQTVLQNLHPAPGISFTSSIEYVQDRLRGLAARIIDRFPKPTDLLSGIAQS</sequence>
<dbReference type="PATRIC" id="fig|28092.6.peg.4096"/>
<accession>A0A0F5JXI5</accession>
<comment type="caution">
    <text evidence="1">The sequence shown here is derived from an EMBL/GenBank/DDBJ whole genome shotgun (WGS) entry which is preliminary data.</text>
</comment>
<dbReference type="STRING" id="28092.WM40_17405"/>
<proteinExistence type="predicted"/>
<dbReference type="Proteomes" id="UP000033618">
    <property type="component" value="Unassembled WGS sequence"/>
</dbReference>
<dbReference type="AlphaFoldDB" id="A0A0F5JXI5"/>
<evidence type="ECO:0000313" key="2">
    <source>
        <dbReference type="Proteomes" id="UP000033618"/>
    </source>
</evidence>
<dbReference type="OrthoDB" id="9152912at2"/>
<name>A0A0F5JXI5_9BURK</name>